<keyword evidence="2" id="KW-1133">Transmembrane helix</keyword>
<evidence type="ECO:0000256" key="2">
    <source>
        <dbReference type="SAM" id="Phobius"/>
    </source>
</evidence>
<proteinExistence type="predicted"/>
<evidence type="ECO:0000313" key="3">
    <source>
        <dbReference type="EMBL" id="TSK77038.1"/>
    </source>
</evidence>
<evidence type="ECO:0000313" key="4">
    <source>
        <dbReference type="Proteomes" id="UP000319801"/>
    </source>
</evidence>
<keyword evidence="4" id="KW-1185">Reference proteome</keyword>
<keyword evidence="2" id="KW-0472">Membrane</keyword>
<keyword evidence="2" id="KW-0812">Transmembrane</keyword>
<comment type="caution">
    <text evidence="3">The sequence shown here is derived from an EMBL/GenBank/DDBJ whole genome shotgun (WGS) entry which is preliminary data.</text>
</comment>
<dbReference type="AlphaFoldDB" id="A0A556TUW4"/>
<feature type="transmembrane region" description="Helical" evidence="2">
    <location>
        <begin position="115"/>
        <end position="138"/>
    </location>
</feature>
<sequence>MKNASSSQRRFSTLETGETCATVVGTFNSQKHSLGKREEEKEAVGGQVGASRRVAQQQEPPADSILGSEESTEADENRNKAVALVINHSCEMELIVESEEKVDAEISSFSALPKLLCFTRCSVIIIFLSLNIIGRVALGKGINRVVVENLTRSEL</sequence>
<name>A0A556TUW4_BAGYA</name>
<reference evidence="3 4" key="1">
    <citation type="journal article" date="2019" name="Genome Biol. Evol.">
        <title>Whole-Genome Sequencing of the Giant Devil Catfish, Bagarius yarrelli.</title>
        <authorList>
            <person name="Jiang W."/>
            <person name="Lv Y."/>
            <person name="Cheng L."/>
            <person name="Yang K."/>
            <person name="Chao B."/>
            <person name="Wang X."/>
            <person name="Li Y."/>
            <person name="Pan X."/>
            <person name="You X."/>
            <person name="Zhang Y."/>
            <person name="Yang J."/>
            <person name="Li J."/>
            <person name="Zhang X."/>
            <person name="Liu S."/>
            <person name="Sun C."/>
            <person name="Yang J."/>
            <person name="Shi Q."/>
        </authorList>
    </citation>
    <scope>NUCLEOTIDE SEQUENCE [LARGE SCALE GENOMIC DNA]</scope>
    <source>
        <strain evidence="3">JWS20170419001</strain>
        <tissue evidence="3">Muscle</tissue>
    </source>
</reference>
<dbReference type="Proteomes" id="UP000319801">
    <property type="component" value="Unassembled WGS sequence"/>
</dbReference>
<feature type="region of interest" description="Disordered" evidence="1">
    <location>
        <begin position="29"/>
        <end position="77"/>
    </location>
</feature>
<evidence type="ECO:0000256" key="1">
    <source>
        <dbReference type="SAM" id="MobiDB-lite"/>
    </source>
</evidence>
<dbReference type="EMBL" id="VCAZ01000020">
    <property type="protein sequence ID" value="TSK77038.1"/>
    <property type="molecule type" value="Genomic_DNA"/>
</dbReference>
<organism evidence="3 4">
    <name type="scientific">Bagarius yarrelli</name>
    <name type="common">Goonch</name>
    <name type="synonym">Bagrus yarrelli</name>
    <dbReference type="NCBI Taxonomy" id="175774"/>
    <lineage>
        <taxon>Eukaryota</taxon>
        <taxon>Metazoa</taxon>
        <taxon>Chordata</taxon>
        <taxon>Craniata</taxon>
        <taxon>Vertebrata</taxon>
        <taxon>Euteleostomi</taxon>
        <taxon>Actinopterygii</taxon>
        <taxon>Neopterygii</taxon>
        <taxon>Teleostei</taxon>
        <taxon>Ostariophysi</taxon>
        <taxon>Siluriformes</taxon>
        <taxon>Sisoridae</taxon>
        <taxon>Sisorinae</taxon>
        <taxon>Bagarius</taxon>
    </lineage>
</organism>
<protein>
    <submittedName>
        <fullName evidence="3">Uncharacterized protein</fullName>
    </submittedName>
</protein>
<accession>A0A556TUW4</accession>
<gene>
    <name evidence="3" type="ORF">Baya_5449</name>
</gene>